<dbReference type="InterPro" id="IPR012337">
    <property type="entry name" value="RNaseH-like_sf"/>
</dbReference>
<dbReference type="PANTHER" id="PTHR37984:SF5">
    <property type="entry name" value="PROTEIN NYNRIN-LIKE"/>
    <property type="match status" value="1"/>
</dbReference>
<accession>A0AAD4W396</accession>
<dbReference type="SUPFAM" id="SSF53098">
    <property type="entry name" value="Ribonuclease H-like"/>
    <property type="match status" value="1"/>
</dbReference>
<proteinExistence type="predicted"/>
<feature type="domain" description="Integrase zinc-binding" evidence="1">
    <location>
        <begin position="34"/>
        <end position="89"/>
    </location>
</feature>
<dbReference type="InterPro" id="IPR041588">
    <property type="entry name" value="Integrase_H2C2"/>
</dbReference>
<comment type="caution">
    <text evidence="2">The sequence shown here is derived from an EMBL/GenBank/DDBJ whole genome shotgun (WGS) entry which is preliminary data.</text>
</comment>
<evidence type="ECO:0000313" key="3">
    <source>
        <dbReference type="Proteomes" id="UP001054821"/>
    </source>
</evidence>
<evidence type="ECO:0000259" key="1">
    <source>
        <dbReference type="Pfam" id="PF17921"/>
    </source>
</evidence>
<dbReference type="Proteomes" id="UP001054821">
    <property type="component" value="Chromosome 4"/>
</dbReference>
<sequence>MLELVKDGKIRRFGLDNGVLYVIGKRIYVPRWDNLRRELLKECHESKLEGHPGPHRTLALMSEAYYWPQMREDVDSFMRTCLVCQQDKTLQKFTKYATFIPAPADCNAEEAARLFLKHVVKYWRIPKSIISDRNSRFTGDLVFVKLNPFQHKSTRKIEDSPVFHMSNLKPYHVDPEELSGRESQRALPLMVTSFDREVKCIMAKREV</sequence>
<gene>
    <name evidence="2" type="ORF">L3X38_025860</name>
</gene>
<dbReference type="FunFam" id="1.10.340.70:FF:000001">
    <property type="entry name" value="Retrovirus-related Pol polyprotein from transposon gypsy-like Protein"/>
    <property type="match status" value="1"/>
</dbReference>
<name>A0AAD4W396_PRUDU</name>
<reference evidence="2 3" key="1">
    <citation type="journal article" date="2022" name="G3 (Bethesda)">
        <title>Whole-genome sequence and methylome profiling of the almond [Prunus dulcis (Mill.) D.A. Webb] cultivar 'Nonpareil'.</title>
        <authorList>
            <person name="D'Amico-Willman K.M."/>
            <person name="Ouma W.Z."/>
            <person name="Meulia T."/>
            <person name="Sideli G.M."/>
            <person name="Gradziel T.M."/>
            <person name="Fresnedo-Ramirez J."/>
        </authorList>
    </citation>
    <scope>NUCLEOTIDE SEQUENCE [LARGE SCALE GENOMIC DNA]</scope>
    <source>
        <strain evidence="2">Clone GOH B32 T37-40</strain>
    </source>
</reference>
<protein>
    <recommendedName>
        <fullName evidence="1">Integrase zinc-binding domain-containing protein</fullName>
    </recommendedName>
</protein>
<dbReference type="AlphaFoldDB" id="A0AAD4W396"/>
<dbReference type="Pfam" id="PF17921">
    <property type="entry name" value="Integrase_H2C2"/>
    <property type="match status" value="1"/>
</dbReference>
<evidence type="ECO:0000313" key="2">
    <source>
        <dbReference type="EMBL" id="KAI5335726.1"/>
    </source>
</evidence>
<organism evidence="2 3">
    <name type="scientific">Prunus dulcis</name>
    <name type="common">Almond</name>
    <name type="synonym">Amygdalus dulcis</name>
    <dbReference type="NCBI Taxonomy" id="3755"/>
    <lineage>
        <taxon>Eukaryota</taxon>
        <taxon>Viridiplantae</taxon>
        <taxon>Streptophyta</taxon>
        <taxon>Embryophyta</taxon>
        <taxon>Tracheophyta</taxon>
        <taxon>Spermatophyta</taxon>
        <taxon>Magnoliopsida</taxon>
        <taxon>eudicotyledons</taxon>
        <taxon>Gunneridae</taxon>
        <taxon>Pentapetalae</taxon>
        <taxon>rosids</taxon>
        <taxon>fabids</taxon>
        <taxon>Rosales</taxon>
        <taxon>Rosaceae</taxon>
        <taxon>Amygdaloideae</taxon>
        <taxon>Amygdaleae</taxon>
        <taxon>Prunus</taxon>
    </lineage>
</organism>
<dbReference type="Gene3D" id="1.10.340.70">
    <property type="match status" value="1"/>
</dbReference>
<dbReference type="InterPro" id="IPR050951">
    <property type="entry name" value="Retrovirus_Pol_polyprotein"/>
</dbReference>
<keyword evidence="3" id="KW-1185">Reference proteome</keyword>
<dbReference type="PANTHER" id="PTHR37984">
    <property type="entry name" value="PROTEIN CBG26694"/>
    <property type="match status" value="1"/>
</dbReference>
<dbReference type="EMBL" id="JAJFAZ020000004">
    <property type="protein sequence ID" value="KAI5335726.1"/>
    <property type="molecule type" value="Genomic_DNA"/>
</dbReference>